<sequence>MAVGSIGTGQRGAGGGYPRLCGLLFSLFCLLFLLAVITATLTGFAQRLLGFLQLLGGLFYCLLQFF</sequence>
<gene>
    <name evidence="2" type="ORF">CE139_24880</name>
</gene>
<evidence type="ECO:0000313" key="3">
    <source>
        <dbReference type="Proteomes" id="UP000250579"/>
    </source>
</evidence>
<accession>A0A2Z5AGD3</accession>
<organism evidence="2 3">
    <name type="scientific">Pseudomonas oryzihabitans</name>
    <dbReference type="NCBI Taxonomy" id="47885"/>
    <lineage>
        <taxon>Bacteria</taxon>
        <taxon>Pseudomonadati</taxon>
        <taxon>Pseudomonadota</taxon>
        <taxon>Gammaproteobacteria</taxon>
        <taxon>Pseudomonadales</taxon>
        <taxon>Pseudomonadaceae</taxon>
        <taxon>Pseudomonas</taxon>
    </lineage>
</organism>
<proteinExistence type="predicted"/>
<protein>
    <submittedName>
        <fullName evidence="2">Uncharacterized protein</fullName>
    </submittedName>
</protein>
<dbReference type="Proteomes" id="UP000250579">
    <property type="component" value="Chromosome"/>
</dbReference>
<dbReference type="EMBL" id="CP022198">
    <property type="protein sequence ID" value="AXA68896.1"/>
    <property type="molecule type" value="Genomic_DNA"/>
</dbReference>
<dbReference type="AlphaFoldDB" id="A0A2Z5AGD3"/>
<name>A0A2Z5AGD3_9PSED</name>
<keyword evidence="1" id="KW-0812">Transmembrane</keyword>
<reference evidence="2 3" key="1">
    <citation type="submission" date="2017-06" db="EMBL/GenBank/DDBJ databases">
        <title>Evolution towards high GC content and high-temperature stress adaptation in endophytic Pseudomonas oryzihabitans impacted its plant-growth promoting traits.</title>
        <authorList>
            <person name="Nascimento F.X."/>
        </authorList>
    </citation>
    <scope>NUCLEOTIDE SEQUENCE [LARGE SCALE GENOMIC DNA]</scope>
    <source>
        <strain evidence="2 3">MS8</strain>
    </source>
</reference>
<feature type="transmembrane region" description="Helical" evidence="1">
    <location>
        <begin position="20"/>
        <end position="38"/>
    </location>
</feature>
<evidence type="ECO:0000256" key="1">
    <source>
        <dbReference type="SAM" id="Phobius"/>
    </source>
</evidence>
<keyword evidence="1" id="KW-0472">Membrane</keyword>
<keyword evidence="1" id="KW-1133">Transmembrane helix</keyword>
<evidence type="ECO:0000313" key="2">
    <source>
        <dbReference type="EMBL" id="AXA68896.1"/>
    </source>
</evidence>